<keyword evidence="2" id="KW-1185">Reference proteome</keyword>
<evidence type="ECO:0000313" key="1">
    <source>
        <dbReference type="EMBL" id="KAF2687992.1"/>
    </source>
</evidence>
<proteinExistence type="predicted"/>
<gene>
    <name evidence="1" type="ORF">K458DRAFT_173865</name>
</gene>
<organism evidence="1 2">
    <name type="scientific">Lentithecium fluviatile CBS 122367</name>
    <dbReference type="NCBI Taxonomy" id="1168545"/>
    <lineage>
        <taxon>Eukaryota</taxon>
        <taxon>Fungi</taxon>
        <taxon>Dikarya</taxon>
        <taxon>Ascomycota</taxon>
        <taxon>Pezizomycotina</taxon>
        <taxon>Dothideomycetes</taxon>
        <taxon>Pleosporomycetidae</taxon>
        <taxon>Pleosporales</taxon>
        <taxon>Massarineae</taxon>
        <taxon>Lentitheciaceae</taxon>
        <taxon>Lentithecium</taxon>
    </lineage>
</organism>
<evidence type="ECO:0000313" key="2">
    <source>
        <dbReference type="Proteomes" id="UP000799291"/>
    </source>
</evidence>
<name>A0A6G1JBT5_9PLEO</name>
<dbReference type="AlphaFoldDB" id="A0A6G1JBT5"/>
<protein>
    <submittedName>
        <fullName evidence="1">Uncharacterized protein</fullName>
    </submittedName>
</protein>
<reference evidence="1" key="1">
    <citation type="journal article" date="2020" name="Stud. Mycol.">
        <title>101 Dothideomycetes genomes: a test case for predicting lifestyles and emergence of pathogens.</title>
        <authorList>
            <person name="Haridas S."/>
            <person name="Albert R."/>
            <person name="Binder M."/>
            <person name="Bloem J."/>
            <person name="Labutti K."/>
            <person name="Salamov A."/>
            <person name="Andreopoulos B."/>
            <person name="Baker S."/>
            <person name="Barry K."/>
            <person name="Bills G."/>
            <person name="Bluhm B."/>
            <person name="Cannon C."/>
            <person name="Castanera R."/>
            <person name="Culley D."/>
            <person name="Daum C."/>
            <person name="Ezra D."/>
            <person name="Gonzalez J."/>
            <person name="Henrissat B."/>
            <person name="Kuo A."/>
            <person name="Liang C."/>
            <person name="Lipzen A."/>
            <person name="Lutzoni F."/>
            <person name="Magnuson J."/>
            <person name="Mondo S."/>
            <person name="Nolan M."/>
            <person name="Ohm R."/>
            <person name="Pangilinan J."/>
            <person name="Park H.-J."/>
            <person name="Ramirez L."/>
            <person name="Alfaro M."/>
            <person name="Sun H."/>
            <person name="Tritt A."/>
            <person name="Yoshinaga Y."/>
            <person name="Zwiers L.-H."/>
            <person name="Turgeon B."/>
            <person name="Goodwin S."/>
            <person name="Spatafora J."/>
            <person name="Crous P."/>
            <person name="Grigoriev I."/>
        </authorList>
    </citation>
    <scope>NUCLEOTIDE SEQUENCE</scope>
    <source>
        <strain evidence="1">CBS 122367</strain>
    </source>
</reference>
<dbReference type="Proteomes" id="UP000799291">
    <property type="component" value="Unassembled WGS sequence"/>
</dbReference>
<dbReference type="EMBL" id="MU005574">
    <property type="protein sequence ID" value="KAF2687992.1"/>
    <property type="molecule type" value="Genomic_DNA"/>
</dbReference>
<accession>A0A6G1JBT5</accession>
<sequence>MRMMIRVPASHRVKLTFRLAAVSHRRPGAATNQSHPAEHGAMAWISILEIGLFFCCQSRFGRYMRQGANPRLTSAALSLDFISPEPVYLELKYGAHARSSEGRSLVVLTSCPFFPQAASLSLTSCCFLILNCVYFRSFHAVAHNLSYNRVLLQSF</sequence>